<dbReference type="GO" id="GO:0006352">
    <property type="term" value="P:DNA-templated transcription initiation"/>
    <property type="evidence" value="ECO:0007669"/>
    <property type="project" value="InterPro"/>
</dbReference>
<dbReference type="GO" id="GO:0003677">
    <property type="term" value="F:DNA binding"/>
    <property type="evidence" value="ECO:0007669"/>
    <property type="project" value="UniProtKB-KW"/>
</dbReference>
<keyword evidence="5" id="KW-0804">Transcription</keyword>
<dbReference type="InterPro" id="IPR053866">
    <property type="entry name" value="PhyR_sigma2"/>
</dbReference>
<evidence type="ECO:0000313" key="8">
    <source>
        <dbReference type="EMBL" id="CAA9330534.1"/>
    </source>
</evidence>
<organism evidence="8">
    <name type="scientific">uncultured Nocardioidaceae bacterium</name>
    <dbReference type="NCBI Taxonomy" id="253824"/>
    <lineage>
        <taxon>Bacteria</taxon>
        <taxon>Bacillati</taxon>
        <taxon>Actinomycetota</taxon>
        <taxon>Actinomycetes</taxon>
        <taxon>Propionibacteriales</taxon>
        <taxon>Nocardioidaceae</taxon>
        <taxon>environmental samples</taxon>
    </lineage>
</organism>
<comment type="similarity">
    <text evidence="1">Belongs to the sigma-70 factor family. ECF subfamily.</text>
</comment>
<gene>
    <name evidence="8" type="ORF">AVDCRST_MAG46-1401</name>
</gene>
<keyword evidence="3" id="KW-0731">Sigma factor</keyword>
<evidence type="ECO:0000256" key="5">
    <source>
        <dbReference type="ARBA" id="ARBA00023163"/>
    </source>
</evidence>
<dbReference type="InterPro" id="IPR013324">
    <property type="entry name" value="RNA_pol_sigma_r3/r4-like"/>
</dbReference>
<dbReference type="InterPro" id="IPR013249">
    <property type="entry name" value="RNA_pol_sigma70_r4_t2"/>
</dbReference>
<dbReference type="SUPFAM" id="SSF88659">
    <property type="entry name" value="Sigma3 and sigma4 domains of RNA polymerase sigma factors"/>
    <property type="match status" value="1"/>
</dbReference>
<dbReference type="NCBIfam" id="TIGR02983">
    <property type="entry name" value="SigE-fam_strep"/>
    <property type="match status" value="1"/>
</dbReference>
<feature type="domain" description="PhyR sigma2" evidence="7">
    <location>
        <begin position="46"/>
        <end position="90"/>
    </location>
</feature>
<protein>
    <recommendedName>
        <fullName evidence="9">RNA polymerase ECF-type sigma factor</fullName>
    </recommendedName>
</protein>
<evidence type="ECO:0000259" key="7">
    <source>
        <dbReference type="Pfam" id="PF22029"/>
    </source>
</evidence>
<dbReference type="CDD" id="cd06171">
    <property type="entry name" value="Sigma70_r4"/>
    <property type="match status" value="1"/>
</dbReference>
<evidence type="ECO:0000256" key="2">
    <source>
        <dbReference type="ARBA" id="ARBA00023015"/>
    </source>
</evidence>
<reference evidence="8" key="1">
    <citation type="submission" date="2020-02" db="EMBL/GenBank/DDBJ databases">
        <authorList>
            <person name="Meier V. D."/>
        </authorList>
    </citation>
    <scope>NUCLEOTIDE SEQUENCE</scope>
    <source>
        <strain evidence="8">AVDCRST_MAG46</strain>
    </source>
</reference>
<dbReference type="Gene3D" id="1.10.1740.10">
    <property type="match status" value="1"/>
</dbReference>
<sequence length="202" mass="22699">MSEVWTEPGIGFGACTPLRTSASASDERRGSRVRERDSADFDAFVRARLPALLRFGRALTGSDEAGADLVQDALERTLVQWSRLEQRDSPDAYVRRVMVNRNISVWRKLRRERLTDVMPDSGTVDHHHDDELWAALQQLPARQRTVVTLRYFEDMTEAQVAELMGCTVGTVKSQHSKALAKLRERVGSYSDRVLSADKGVGP</sequence>
<feature type="domain" description="RNA polymerase sigma factor 70 region 4 type 2" evidence="6">
    <location>
        <begin position="130"/>
        <end position="182"/>
    </location>
</feature>
<dbReference type="PANTHER" id="PTHR43133:SF50">
    <property type="entry name" value="ECF RNA POLYMERASE SIGMA FACTOR SIGM"/>
    <property type="match status" value="1"/>
</dbReference>
<dbReference type="InterPro" id="IPR014284">
    <property type="entry name" value="RNA_pol_sigma-70_dom"/>
</dbReference>
<evidence type="ECO:0008006" key="9">
    <source>
        <dbReference type="Google" id="ProtNLM"/>
    </source>
</evidence>
<evidence type="ECO:0000256" key="4">
    <source>
        <dbReference type="ARBA" id="ARBA00023125"/>
    </source>
</evidence>
<dbReference type="InterPro" id="IPR014325">
    <property type="entry name" value="RNA_pol_sigma-E_actinobac"/>
</dbReference>
<name>A0A6J4LF80_9ACTN</name>
<proteinExistence type="inferred from homology"/>
<dbReference type="AlphaFoldDB" id="A0A6J4LF80"/>
<dbReference type="GO" id="GO:0016987">
    <property type="term" value="F:sigma factor activity"/>
    <property type="evidence" value="ECO:0007669"/>
    <property type="project" value="UniProtKB-KW"/>
</dbReference>
<evidence type="ECO:0000259" key="6">
    <source>
        <dbReference type="Pfam" id="PF08281"/>
    </source>
</evidence>
<accession>A0A6J4LF80</accession>
<dbReference type="NCBIfam" id="TIGR02937">
    <property type="entry name" value="sigma70-ECF"/>
    <property type="match status" value="1"/>
</dbReference>
<dbReference type="SUPFAM" id="SSF88946">
    <property type="entry name" value="Sigma2 domain of RNA polymerase sigma factors"/>
    <property type="match status" value="1"/>
</dbReference>
<dbReference type="Gene3D" id="1.10.10.10">
    <property type="entry name" value="Winged helix-like DNA-binding domain superfamily/Winged helix DNA-binding domain"/>
    <property type="match status" value="1"/>
</dbReference>
<dbReference type="PANTHER" id="PTHR43133">
    <property type="entry name" value="RNA POLYMERASE ECF-TYPE SIGMA FACTO"/>
    <property type="match status" value="1"/>
</dbReference>
<dbReference type="Pfam" id="PF22029">
    <property type="entry name" value="PhyR_sigma2"/>
    <property type="match status" value="1"/>
</dbReference>
<dbReference type="Pfam" id="PF08281">
    <property type="entry name" value="Sigma70_r4_2"/>
    <property type="match status" value="1"/>
</dbReference>
<keyword evidence="4" id="KW-0238">DNA-binding</keyword>
<dbReference type="InterPro" id="IPR013325">
    <property type="entry name" value="RNA_pol_sigma_r2"/>
</dbReference>
<dbReference type="EMBL" id="CADCUD010000088">
    <property type="protein sequence ID" value="CAA9330534.1"/>
    <property type="molecule type" value="Genomic_DNA"/>
</dbReference>
<evidence type="ECO:0000256" key="3">
    <source>
        <dbReference type="ARBA" id="ARBA00023082"/>
    </source>
</evidence>
<evidence type="ECO:0000256" key="1">
    <source>
        <dbReference type="ARBA" id="ARBA00010641"/>
    </source>
</evidence>
<dbReference type="InterPro" id="IPR039425">
    <property type="entry name" value="RNA_pol_sigma-70-like"/>
</dbReference>
<keyword evidence="2" id="KW-0805">Transcription regulation</keyword>
<dbReference type="InterPro" id="IPR036388">
    <property type="entry name" value="WH-like_DNA-bd_sf"/>
</dbReference>